<sequence>MTWFTERIVTVAGRLSRYRGVVGAPPGSEEVTVRVRSIAGAAVASVLAADGGLHTFWAVSGSPWPAHDHRTLSAGLLDMQVPFTPAALVPLAVLLFGGAALVAARAGLLGAVGRRLPRWLPYLATLAVTGGTAVRVAAGFGWLVTADPASTFFRLNLAVYTPLCLLLAAAGLVLLRREHRDPVPATPGWAPSR</sequence>
<feature type="transmembrane region" description="Helical" evidence="1">
    <location>
        <begin position="157"/>
        <end position="175"/>
    </location>
</feature>
<feature type="transmembrane region" description="Helical" evidence="1">
    <location>
        <begin position="87"/>
        <end position="108"/>
    </location>
</feature>
<dbReference type="Proteomes" id="UP000680750">
    <property type="component" value="Chromosome"/>
</dbReference>
<organism evidence="2 3">
    <name type="scientific">Actinocatenispora sera</name>
    <dbReference type="NCBI Taxonomy" id="390989"/>
    <lineage>
        <taxon>Bacteria</taxon>
        <taxon>Bacillati</taxon>
        <taxon>Actinomycetota</taxon>
        <taxon>Actinomycetes</taxon>
        <taxon>Micromonosporales</taxon>
        <taxon>Micromonosporaceae</taxon>
        <taxon>Actinocatenispora</taxon>
    </lineage>
</organism>
<keyword evidence="1" id="KW-1133">Transmembrane helix</keyword>
<dbReference type="Pfam" id="PF13160">
    <property type="entry name" value="DUF3995"/>
    <property type="match status" value="1"/>
</dbReference>
<dbReference type="AlphaFoldDB" id="A0A810LBH6"/>
<protein>
    <recommendedName>
        <fullName evidence="4">DUF3995 domain-containing protein</fullName>
    </recommendedName>
</protein>
<gene>
    <name evidence="2" type="ORF">Asera_63430</name>
</gene>
<reference evidence="2" key="1">
    <citation type="submission" date="2020-08" db="EMBL/GenBank/DDBJ databases">
        <title>Whole genome shotgun sequence of Actinocatenispora sera NBRC 101916.</title>
        <authorList>
            <person name="Komaki H."/>
            <person name="Tamura T."/>
        </authorList>
    </citation>
    <scope>NUCLEOTIDE SEQUENCE</scope>
    <source>
        <strain evidence="2">NBRC 101916</strain>
    </source>
</reference>
<feature type="transmembrane region" description="Helical" evidence="1">
    <location>
        <begin position="120"/>
        <end position="145"/>
    </location>
</feature>
<name>A0A810LBH6_9ACTN</name>
<evidence type="ECO:0000256" key="1">
    <source>
        <dbReference type="SAM" id="Phobius"/>
    </source>
</evidence>
<evidence type="ECO:0000313" key="3">
    <source>
        <dbReference type="Proteomes" id="UP000680750"/>
    </source>
</evidence>
<keyword evidence="1" id="KW-0812">Transmembrane</keyword>
<keyword evidence="3" id="KW-1185">Reference proteome</keyword>
<dbReference type="InterPro" id="IPR025058">
    <property type="entry name" value="DUF3995"/>
</dbReference>
<evidence type="ECO:0008006" key="4">
    <source>
        <dbReference type="Google" id="ProtNLM"/>
    </source>
</evidence>
<dbReference type="EMBL" id="AP023354">
    <property type="protein sequence ID" value="BCJ32235.1"/>
    <property type="molecule type" value="Genomic_DNA"/>
</dbReference>
<dbReference type="KEGG" id="aser:Asera_63430"/>
<evidence type="ECO:0000313" key="2">
    <source>
        <dbReference type="EMBL" id="BCJ32235.1"/>
    </source>
</evidence>
<accession>A0A810LBH6</accession>
<proteinExistence type="predicted"/>
<keyword evidence="1" id="KW-0472">Membrane</keyword>